<reference evidence="3" key="2">
    <citation type="submission" date="2015-01" db="EMBL/GenBank/DDBJ databases">
        <title>Evolutionary Origins and Diversification of the Mycorrhizal Mutualists.</title>
        <authorList>
            <consortium name="DOE Joint Genome Institute"/>
            <consortium name="Mycorrhizal Genomics Consortium"/>
            <person name="Kohler A."/>
            <person name="Kuo A."/>
            <person name="Nagy L.G."/>
            <person name="Floudas D."/>
            <person name="Copeland A."/>
            <person name="Barry K.W."/>
            <person name="Cichocki N."/>
            <person name="Veneault-Fourrey C."/>
            <person name="LaButti K."/>
            <person name="Lindquist E.A."/>
            <person name="Lipzen A."/>
            <person name="Lundell T."/>
            <person name="Morin E."/>
            <person name="Murat C."/>
            <person name="Riley R."/>
            <person name="Ohm R."/>
            <person name="Sun H."/>
            <person name="Tunlid A."/>
            <person name="Henrissat B."/>
            <person name="Grigoriev I.V."/>
            <person name="Hibbett D.S."/>
            <person name="Martin F."/>
        </authorList>
    </citation>
    <scope>NUCLEOTIDE SEQUENCE [LARGE SCALE GENOMIC DNA]</scope>
    <source>
        <strain evidence="3">Marx 270</strain>
    </source>
</reference>
<evidence type="ECO:0000313" key="2">
    <source>
        <dbReference type="EMBL" id="KIN95834.1"/>
    </source>
</evidence>
<evidence type="ECO:0000256" key="1">
    <source>
        <dbReference type="SAM" id="MobiDB-lite"/>
    </source>
</evidence>
<proteinExistence type="predicted"/>
<reference evidence="2 3" key="1">
    <citation type="submission" date="2014-04" db="EMBL/GenBank/DDBJ databases">
        <authorList>
            <consortium name="DOE Joint Genome Institute"/>
            <person name="Kuo A."/>
            <person name="Kohler A."/>
            <person name="Costa M.D."/>
            <person name="Nagy L.G."/>
            <person name="Floudas D."/>
            <person name="Copeland A."/>
            <person name="Barry K.W."/>
            <person name="Cichocki N."/>
            <person name="Veneault-Fourrey C."/>
            <person name="LaButti K."/>
            <person name="Lindquist E.A."/>
            <person name="Lipzen A."/>
            <person name="Lundell T."/>
            <person name="Morin E."/>
            <person name="Murat C."/>
            <person name="Sun H."/>
            <person name="Tunlid A."/>
            <person name="Henrissat B."/>
            <person name="Grigoriev I.V."/>
            <person name="Hibbett D.S."/>
            <person name="Martin F."/>
            <person name="Nordberg H.P."/>
            <person name="Cantor M.N."/>
            <person name="Hua S.X."/>
        </authorList>
    </citation>
    <scope>NUCLEOTIDE SEQUENCE [LARGE SCALE GENOMIC DNA]</scope>
    <source>
        <strain evidence="2 3">Marx 270</strain>
    </source>
</reference>
<feature type="compositionally biased region" description="Basic and acidic residues" evidence="1">
    <location>
        <begin position="189"/>
        <end position="202"/>
    </location>
</feature>
<accession>A0A0C3N491</accession>
<gene>
    <name evidence="2" type="ORF">M404DRAFT_297289</name>
</gene>
<dbReference type="HOGENOM" id="CLU_1355124_0_0_1"/>
<dbReference type="AlphaFoldDB" id="A0A0C3N491"/>
<protein>
    <submittedName>
        <fullName evidence="2">Uncharacterized protein</fullName>
    </submittedName>
</protein>
<dbReference type="Proteomes" id="UP000054217">
    <property type="component" value="Unassembled WGS sequence"/>
</dbReference>
<name>A0A0C3N491_PISTI</name>
<feature type="region of interest" description="Disordered" evidence="1">
    <location>
        <begin position="177"/>
        <end position="202"/>
    </location>
</feature>
<evidence type="ECO:0000313" key="3">
    <source>
        <dbReference type="Proteomes" id="UP000054217"/>
    </source>
</evidence>
<organism evidence="2 3">
    <name type="scientific">Pisolithus tinctorius Marx 270</name>
    <dbReference type="NCBI Taxonomy" id="870435"/>
    <lineage>
        <taxon>Eukaryota</taxon>
        <taxon>Fungi</taxon>
        <taxon>Dikarya</taxon>
        <taxon>Basidiomycota</taxon>
        <taxon>Agaricomycotina</taxon>
        <taxon>Agaricomycetes</taxon>
        <taxon>Agaricomycetidae</taxon>
        <taxon>Boletales</taxon>
        <taxon>Sclerodermatineae</taxon>
        <taxon>Pisolithaceae</taxon>
        <taxon>Pisolithus</taxon>
    </lineage>
</organism>
<dbReference type="InParanoid" id="A0A0C3N491"/>
<keyword evidence="3" id="KW-1185">Reference proteome</keyword>
<sequence>MLADIVFSDGKYRIPPPFYKFPGQTCTSHTLVGPYKLCFVVTGSLRRSVVWSILCFKLPLFFLRCRGMGRWNLCDRMRNAPISVQLIIQIIGSLVYLSDRSGHDSSPHRIGMIKPFTSAQPICSLSPGRLATYRCRDSSRVDESALNNNTLRPSRVHLRNRQSSVHVIYIYPTSPSMDQSPLSHCPTHVAERADRNKRPSKS</sequence>
<dbReference type="EMBL" id="KN832060">
    <property type="protein sequence ID" value="KIN95834.1"/>
    <property type="molecule type" value="Genomic_DNA"/>
</dbReference>